<protein>
    <submittedName>
        <fullName evidence="1">Uncharacterized protein</fullName>
    </submittedName>
</protein>
<accession>A0A6G0SZ93</accession>
<dbReference type="EMBL" id="VYZN01000078">
    <property type="protein sequence ID" value="KAE9523693.1"/>
    <property type="molecule type" value="Genomic_DNA"/>
</dbReference>
<dbReference type="Proteomes" id="UP000475862">
    <property type="component" value="Unassembled WGS sequence"/>
</dbReference>
<keyword evidence="2" id="KW-1185">Reference proteome</keyword>
<reference evidence="1 2" key="1">
    <citation type="submission" date="2019-08" db="EMBL/GenBank/DDBJ databases">
        <title>The genome of the soybean aphid Biotype 1, its phylome, world population structure and adaptation to the North American continent.</title>
        <authorList>
            <person name="Giordano R."/>
            <person name="Donthu R.K."/>
            <person name="Hernandez A.G."/>
            <person name="Wright C.L."/>
            <person name="Zimin A.V."/>
        </authorList>
    </citation>
    <scope>NUCLEOTIDE SEQUENCE [LARGE SCALE GENOMIC DNA]</scope>
    <source>
        <tissue evidence="1">Whole aphids</tissue>
    </source>
</reference>
<evidence type="ECO:0000313" key="1">
    <source>
        <dbReference type="EMBL" id="KAE9523693.1"/>
    </source>
</evidence>
<comment type="caution">
    <text evidence="1">The sequence shown here is derived from an EMBL/GenBank/DDBJ whole genome shotgun (WGS) entry which is preliminary data.</text>
</comment>
<gene>
    <name evidence="1" type="ORF">AGLY_015911</name>
</gene>
<evidence type="ECO:0000313" key="2">
    <source>
        <dbReference type="Proteomes" id="UP000475862"/>
    </source>
</evidence>
<proteinExistence type="predicted"/>
<sequence>MLTATIYLNNYHDSGTQVSSFDDYFFQPIVHSLVEWFSTGMTCHPSSIWDPARVRLILVAKSDMNQKRLRTTALVKLIYVASMLCDSKQMSVRRSFYSCSFTCVLYRNTLRLIESFIFHLIFNELELAQYSILILFNQKKAVDEKKLFHRHFDLICCRMVCIFFGGLKVTNVINSLLDIIILKFGNRFMKYVLTKS</sequence>
<dbReference type="AlphaFoldDB" id="A0A6G0SZ93"/>
<name>A0A6G0SZ93_APHGL</name>
<organism evidence="1 2">
    <name type="scientific">Aphis glycines</name>
    <name type="common">Soybean aphid</name>
    <dbReference type="NCBI Taxonomy" id="307491"/>
    <lineage>
        <taxon>Eukaryota</taxon>
        <taxon>Metazoa</taxon>
        <taxon>Ecdysozoa</taxon>
        <taxon>Arthropoda</taxon>
        <taxon>Hexapoda</taxon>
        <taxon>Insecta</taxon>
        <taxon>Pterygota</taxon>
        <taxon>Neoptera</taxon>
        <taxon>Paraneoptera</taxon>
        <taxon>Hemiptera</taxon>
        <taxon>Sternorrhyncha</taxon>
        <taxon>Aphidomorpha</taxon>
        <taxon>Aphidoidea</taxon>
        <taxon>Aphididae</taxon>
        <taxon>Aphidini</taxon>
        <taxon>Aphis</taxon>
        <taxon>Aphis</taxon>
    </lineage>
</organism>